<feature type="binding site" evidence="18">
    <location>
        <begin position="148"/>
        <end position="154"/>
    </location>
    <ligand>
        <name>(6S)-NADPHX</name>
        <dbReference type="ChEBI" id="CHEBI:64076"/>
    </ligand>
</feature>
<evidence type="ECO:0000313" key="22">
    <source>
        <dbReference type="EMBL" id="WZK90737.1"/>
    </source>
</evidence>
<dbReference type="EC" id="4.2.1.136" evidence="19"/>
<dbReference type="PIRSF" id="PIRSF017184">
    <property type="entry name" value="Nnr"/>
    <property type="match status" value="1"/>
</dbReference>
<dbReference type="Gene3D" id="3.40.1190.20">
    <property type="match status" value="1"/>
</dbReference>
<evidence type="ECO:0000256" key="13">
    <source>
        <dbReference type="ARBA" id="ARBA00023268"/>
    </source>
</evidence>
<evidence type="ECO:0000256" key="5">
    <source>
        <dbReference type="ARBA" id="ARBA00022723"/>
    </source>
</evidence>
<dbReference type="NCBIfam" id="TIGR00196">
    <property type="entry name" value="yjeF_cterm"/>
    <property type="match status" value="1"/>
</dbReference>
<evidence type="ECO:0000256" key="19">
    <source>
        <dbReference type="PIRNR" id="PIRNR017184"/>
    </source>
</evidence>
<evidence type="ECO:0000256" key="15">
    <source>
        <dbReference type="ARBA" id="ARBA00048238"/>
    </source>
</evidence>
<comment type="similarity">
    <text evidence="17">Belongs to the NnrD/CARKD family.</text>
</comment>
<keyword evidence="5 18" id="KW-0479">Metal-binding</keyword>
<evidence type="ECO:0000256" key="9">
    <source>
        <dbReference type="ARBA" id="ARBA00022958"/>
    </source>
</evidence>
<gene>
    <name evidence="18" type="primary">nnrE</name>
    <name evidence="17" type="synonym">nnrD</name>
    <name evidence="22" type="ORF">QEZ52_09365</name>
</gene>
<dbReference type="InterPro" id="IPR030677">
    <property type="entry name" value="Nnr"/>
</dbReference>
<comment type="cofactor">
    <cofactor evidence="17">
        <name>Mg(2+)</name>
        <dbReference type="ChEBI" id="CHEBI:18420"/>
    </cofactor>
</comment>
<dbReference type="PROSITE" id="PS01050">
    <property type="entry name" value="YJEF_C_2"/>
    <property type="match status" value="1"/>
</dbReference>
<dbReference type="NCBIfam" id="TIGR00197">
    <property type="entry name" value="yjeF_nterm"/>
    <property type="match status" value="1"/>
</dbReference>
<comment type="caution">
    <text evidence="18">Lacks conserved residue(s) required for the propagation of feature annotation.</text>
</comment>
<evidence type="ECO:0000256" key="8">
    <source>
        <dbReference type="ARBA" id="ARBA00022857"/>
    </source>
</evidence>
<dbReference type="HAMAP" id="MF_01966">
    <property type="entry name" value="NADHX_epimerase"/>
    <property type="match status" value="1"/>
</dbReference>
<dbReference type="HAMAP" id="MF_01965">
    <property type="entry name" value="NADHX_dehydratase"/>
    <property type="match status" value="1"/>
</dbReference>
<comment type="subunit">
    <text evidence="17">Homotetramer.</text>
</comment>
<proteinExistence type="inferred from homology"/>
<evidence type="ECO:0000256" key="16">
    <source>
        <dbReference type="ARBA" id="ARBA00049209"/>
    </source>
</evidence>
<evidence type="ECO:0000256" key="6">
    <source>
        <dbReference type="ARBA" id="ARBA00022741"/>
    </source>
</evidence>
<feature type="binding site" evidence="18">
    <location>
        <position position="144"/>
    </location>
    <ligand>
        <name>K(+)</name>
        <dbReference type="ChEBI" id="CHEBI:29103"/>
    </ligand>
</feature>
<dbReference type="CDD" id="cd01171">
    <property type="entry name" value="YXKO-related"/>
    <property type="match status" value="1"/>
</dbReference>
<dbReference type="Proteomes" id="UP001623232">
    <property type="component" value="Chromosome"/>
</dbReference>
<evidence type="ECO:0000256" key="14">
    <source>
        <dbReference type="ARBA" id="ARBA00025153"/>
    </source>
</evidence>
<keyword evidence="13" id="KW-0511">Multifunctional enzyme</keyword>
<evidence type="ECO:0000256" key="3">
    <source>
        <dbReference type="ARBA" id="ARBA00006001"/>
    </source>
</evidence>
<feature type="binding site" evidence="17">
    <location>
        <position position="345"/>
    </location>
    <ligand>
        <name>(6S)-NADPHX</name>
        <dbReference type="ChEBI" id="CHEBI:64076"/>
    </ligand>
</feature>
<comment type="function">
    <text evidence="18">Catalyzes the epimerization of the S- and R-forms of NAD(P)HX, a damaged form of NAD(P)H that is a result of enzymatic or heat-dependent hydration. This is a prerequisite for the S-specific NAD(P)H-hydrate dehydratase to allow the repair of both epimers of NAD(P)HX.</text>
</comment>
<dbReference type="InterPro" id="IPR036652">
    <property type="entry name" value="YjeF_N_dom_sf"/>
</dbReference>
<comment type="similarity">
    <text evidence="18">Belongs to the NnrE/AIBP family.</text>
</comment>
<comment type="catalytic activity">
    <reaction evidence="16 17 19">
        <text>(6S)-NADPHX + ADP = AMP + phosphate + NADPH + H(+)</text>
        <dbReference type="Rhea" id="RHEA:32235"/>
        <dbReference type="ChEBI" id="CHEBI:15378"/>
        <dbReference type="ChEBI" id="CHEBI:43474"/>
        <dbReference type="ChEBI" id="CHEBI:57783"/>
        <dbReference type="ChEBI" id="CHEBI:64076"/>
        <dbReference type="ChEBI" id="CHEBI:456215"/>
        <dbReference type="ChEBI" id="CHEBI:456216"/>
        <dbReference type="EC" id="4.2.1.136"/>
    </reaction>
</comment>
<feature type="binding site" evidence="17">
    <location>
        <position position="396"/>
    </location>
    <ligand>
        <name>(6S)-NADPHX</name>
        <dbReference type="ChEBI" id="CHEBI:64076"/>
    </ligand>
</feature>
<feature type="binding site" evidence="17">
    <location>
        <position position="475"/>
    </location>
    <ligand>
        <name>(6S)-NADPHX</name>
        <dbReference type="ChEBI" id="CHEBI:64076"/>
    </ligand>
</feature>
<protein>
    <recommendedName>
        <fullName evidence="19">Bifunctional NAD(P)H-hydrate repair enzyme</fullName>
    </recommendedName>
    <alternativeName>
        <fullName evidence="19">Nicotinamide nucleotide repair protein</fullName>
    </alternativeName>
    <domain>
        <recommendedName>
            <fullName evidence="19">ADP-dependent (S)-NAD(P)H-hydrate dehydratase</fullName>
            <ecNumber evidence="19">4.2.1.136</ecNumber>
        </recommendedName>
        <alternativeName>
            <fullName evidence="19">ADP-dependent NAD(P)HX dehydratase</fullName>
        </alternativeName>
    </domain>
    <domain>
        <recommendedName>
            <fullName evidence="19">NAD(P)H-hydrate epimerase</fullName>
            <ecNumber evidence="19">5.1.99.6</ecNumber>
        </recommendedName>
    </domain>
</protein>
<dbReference type="Pfam" id="PF01256">
    <property type="entry name" value="Carb_kinase"/>
    <property type="match status" value="1"/>
</dbReference>
<keyword evidence="11 18" id="KW-0413">Isomerase</keyword>
<feature type="binding site" evidence="18">
    <location>
        <position position="181"/>
    </location>
    <ligand>
        <name>(6S)-NADPHX</name>
        <dbReference type="ChEBI" id="CHEBI:64076"/>
    </ligand>
</feature>
<keyword evidence="6 17" id="KW-0547">Nucleotide-binding</keyword>
<keyword evidence="12 17" id="KW-0456">Lyase</keyword>
<feature type="binding site" evidence="18">
    <location>
        <position position="78"/>
    </location>
    <ligand>
        <name>K(+)</name>
        <dbReference type="ChEBI" id="CHEBI:29103"/>
    </ligand>
</feature>
<comment type="catalytic activity">
    <reaction evidence="1 18 19">
        <text>(6R)-NADHX = (6S)-NADHX</text>
        <dbReference type="Rhea" id="RHEA:32215"/>
        <dbReference type="ChEBI" id="CHEBI:64074"/>
        <dbReference type="ChEBI" id="CHEBI:64075"/>
        <dbReference type="EC" id="5.1.99.6"/>
    </reaction>
</comment>
<dbReference type="InterPro" id="IPR004443">
    <property type="entry name" value="YjeF_N_dom"/>
</dbReference>
<comment type="similarity">
    <text evidence="3 19">In the N-terminal section; belongs to the NnrE/AIBP family.</text>
</comment>
<evidence type="ECO:0000256" key="1">
    <source>
        <dbReference type="ARBA" id="ARBA00000013"/>
    </source>
</evidence>
<dbReference type="SUPFAM" id="SSF64153">
    <property type="entry name" value="YjeF N-terminal domain-like"/>
    <property type="match status" value="1"/>
</dbReference>
<evidence type="ECO:0000256" key="17">
    <source>
        <dbReference type="HAMAP-Rule" id="MF_01965"/>
    </source>
</evidence>
<comment type="cofactor">
    <cofactor evidence="18 19">
        <name>K(+)</name>
        <dbReference type="ChEBI" id="CHEBI:29103"/>
    </cofactor>
    <text evidence="18 19">Binds 1 potassium ion per subunit.</text>
</comment>
<keyword evidence="10 17" id="KW-0520">NAD</keyword>
<evidence type="ECO:0000256" key="2">
    <source>
        <dbReference type="ARBA" id="ARBA00000909"/>
    </source>
</evidence>
<evidence type="ECO:0000313" key="23">
    <source>
        <dbReference type="Proteomes" id="UP001623232"/>
    </source>
</evidence>
<dbReference type="InterPro" id="IPR000631">
    <property type="entry name" value="CARKD"/>
</dbReference>
<feature type="binding site" evidence="17">
    <location>
        <begin position="441"/>
        <end position="445"/>
    </location>
    <ligand>
        <name>AMP</name>
        <dbReference type="ChEBI" id="CHEBI:456215"/>
    </ligand>
</feature>
<evidence type="ECO:0000256" key="4">
    <source>
        <dbReference type="ARBA" id="ARBA00009524"/>
    </source>
</evidence>
<dbReference type="RefSeq" id="WP_406649773.1">
    <property type="nucleotide sequence ID" value="NZ_CP123584.1"/>
</dbReference>
<dbReference type="EMBL" id="CP123584">
    <property type="protein sequence ID" value="WZK90737.1"/>
    <property type="molecule type" value="Genomic_DNA"/>
</dbReference>
<feature type="domain" description="YjeF C-terminal" evidence="20">
    <location>
        <begin position="247"/>
        <end position="529"/>
    </location>
</feature>
<keyword evidence="23" id="KW-1185">Reference proteome</keyword>
<name>A0ABZ2XZL9_9RHOB</name>
<accession>A0ABZ2XZL9</accession>
<feature type="binding site" evidence="17">
    <location>
        <position position="474"/>
    </location>
    <ligand>
        <name>AMP</name>
        <dbReference type="ChEBI" id="CHEBI:456215"/>
    </ligand>
</feature>
<feature type="binding site" evidence="17">
    <location>
        <position position="282"/>
    </location>
    <ligand>
        <name>(6S)-NADPHX</name>
        <dbReference type="ChEBI" id="CHEBI:64076"/>
    </ligand>
</feature>
<dbReference type="PANTHER" id="PTHR12592:SF0">
    <property type="entry name" value="ATP-DEPENDENT (S)-NAD(P)H-HYDRATE DEHYDRATASE"/>
    <property type="match status" value="1"/>
</dbReference>
<feature type="binding site" evidence="18">
    <location>
        <position position="184"/>
    </location>
    <ligand>
        <name>K(+)</name>
        <dbReference type="ChEBI" id="CHEBI:29103"/>
    </ligand>
</feature>
<comment type="function">
    <text evidence="17">Catalyzes the dehydration of the S-form of NAD(P)HX at the expense of ADP, which is converted to AMP. Together with NAD(P)HX epimerase, which catalyzes the epimerization of the S- and R-forms, the enzyme allows the repair of both epimers of NAD(P)HX, a damaged form of NAD(P)H that is a result of enzymatic or heat-dependent hydration.</text>
</comment>
<comment type="catalytic activity">
    <reaction evidence="2 18 19">
        <text>(6R)-NADPHX = (6S)-NADPHX</text>
        <dbReference type="Rhea" id="RHEA:32227"/>
        <dbReference type="ChEBI" id="CHEBI:64076"/>
        <dbReference type="ChEBI" id="CHEBI:64077"/>
        <dbReference type="EC" id="5.1.99.6"/>
    </reaction>
</comment>
<evidence type="ECO:0000259" key="20">
    <source>
        <dbReference type="PROSITE" id="PS51383"/>
    </source>
</evidence>
<dbReference type="PROSITE" id="PS51385">
    <property type="entry name" value="YJEF_N"/>
    <property type="match status" value="1"/>
</dbReference>
<dbReference type="EC" id="5.1.99.6" evidence="19"/>
<dbReference type="Gene3D" id="3.40.50.10260">
    <property type="entry name" value="YjeF N-terminal domain"/>
    <property type="match status" value="1"/>
</dbReference>
<dbReference type="Pfam" id="PF03853">
    <property type="entry name" value="YjeF_N"/>
    <property type="match status" value="1"/>
</dbReference>
<feature type="binding site" evidence="18">
    <location>
        <begin position="77"/>
        <end position="81"/>
    </location>
    <ligand>
        <name>(6S)-NADPHX</name>
        <dbReference type="ChEBI" id="CHEBI:64076"/>
    </ligand>
</feature>
<evidence type="ECO:0000256" key="10">
    <source>
        <dbReference type="ARBA" id="ARBA00023027"/>
    </source>
</evidence>
<comment type="similarity">
    <text evidence="4 19">In the C-terminal section; belongs to the NnrD/CARKD family.</text>
</comment>
<dbReference type="PANTHER" id="PTHR12592">
    <property type="entry name" value="ATP-DEPENDENT (S)-NAD(P)H-HYDRATE DEHYDRATASE FAMILY MEMBER"/>
    <property type="match status" value="1"/>
</dbReference>
<keyword evidence="7 17" id="KW-0067">ATP-binding</keyword>
<evidence type="ECO:0000256" key="18">
    <source>
        <dbReference type="HAMAP-Rule" id="MF_01966"/>
    </source>
</evidence>
<comment type="function">
    <text evidence="14 19">Bifunctional enzyme that catalyzes the epimerization of the S- and R-forms of NAD(P)HX and the dehydration of the S-form of NAD(P)HX at the expense of ADP, which is converted to AMP. This allows the repair of both epimers of NAD(P)HX, a damaged form of NAD(P)H that is a result of enzymatic or heat-dependent hydration.</text>
</comment>
<reference evidence="22 23" key="1">
    <citation type="submission" date="2023-04" db="EMBL/GenBank/DDBJ databases">
        <title>Complete genome sequence of Alisedimentitalea scapharcae.</title>
        <authorList>
            <person name="Rong J.-C."/>
            <person name="Yi M.-L."/>
            <person name="Zhao Q."/>
        </authorList>
    </citation>
    <scope>NUCLEOTIDE SEQUENCE [LARGE SCALE GENOMIC DNA]</scope>
    <source>
        <strain evidence="22 23">KCTC 42119</strain>
    </source>
</reference>
<keyword evidence="8 17" id="KW-0521">NADP</keyword>
<dbReference type="InterPro" id="IPR029056">
    <property type="entry name" value="Ribokinase-like"/>
</dbReference>
<evidence type="ECO:0000256" key="12">
    <source>
        <dbReference type="ARBA" id="ARBA00023239"/>
    </source>
</evidence>
<keyword evidence="9 18" id="KW-0630">Potassium</keyword>
<comment type="catalytic activity">
    <reaction evidence="15 17 19">
        <text>(6S)-NADHX + ADP = AMP + phosphate + NADH + H(+)</text>
        <dbReference type="Rhea" id="RHEA:32223"/>
        <dbReference type="ChEBI" id="CHEBI:15378"/>
        <dbReference type="ChEBI" id="CHEBI:43474"/>
        <dbReference type="ChEBI" id="CHEBI:57945"/>
        <dbReference type="ChEBI" id="CHEBI:64074"/>
        <dbReference type="ChEBI" id="CHEBI:456215"/>
        <dbReference type="ChEBI" id="CHEBI:456216"/>
        <dbReference type="EC" id="4.2.1.136"/>
    </reaction>
</comment>
<dbReference type="InterPro" id="IPR017953">
    <property type="entry name" value="Carbohydrate_kinase_pred_CS"/>
</dbReference>
<sequence>MAEVLTAGQMRAIEQAAIASGSVTGLELMERAGAGVVAAIFEAWPQWQTRGTTASRSPENSGQEDALKAVVLCGPGNNGGDGFVIARLLTQSGWEVTVSVLGDPDRLPPDARTNFDRWVELGTYTPLTKNSLGTVETGPDLVVDAVFGTGLARKIEGDLVALFSHLTALRAETGVKCVAVDIPSGVCSDSGQILGIAPRVDLTVSFHAEKLGHTLGQVQDHSSRVVVCDIGLPHATPAEARTRYAWKTEPPDADSLRKTPLAQKYSYGHVLVLSGGCGRTGAARLAARSALRVGAGLVTLGVPCDALTEVACQTTAVMMTQVSDAAALRSVLEDRRLNTLCIGPGLGLDERARSLVETVLEHRRPAVLDADALTMFRDDPKVLFARLHAGCVITPHGGEFARLFPDLAERLMATADKGPAYSKVDATRSAAQRAGCTVLFKGADTVIATPDGQCAVHVAQFDRSAPWLATAGSGDVLSGLVAGLLARGMSPMQAAETAAWLHVQSALDFGPGLIAEDLPEILPHTLRNLIG</sequence>
<evidence type="ECO:0000256" key="11">
    <source>
        <dbReference type="ARBA" id="ARBA00023235"/>
    </source>
</evidence>
<dbReference type="SUPFAM" id="SSF53613">
    <property type="entry name" value="Ribokinase-like"/>
    <property type="match status" value="1"/>
</dbReference>
<dbReference type="PROSITE" id="PS51383">
    <property type="entry name" value="YJEF_C_3"/>
    <property type="match status" value="1"/>
</dbReference>
<organism evidence="22 23">
    <name type="scientific">Aliisedimentitalea scapharcae</name>
    <dbReference type="NCBI Taxonomy" id="1524259"/>
    <lineage>
        <taxon>Bacteria</taxon>
        <taxon>Pseudomonadati</taxon>
        <taxon>Pseudomonadota</taxon>
        <taxon>Alphaproteobacteria</taxon>
        <taxon>Rhodobacterales</taxon>
        <taxon>Roseobacteraceae</taxon>
        <taxon>Aliisedimentitalea</taxon>
    </lineage>
</organism>
<evidence type="ECO:0000259" key="21">
    <source>
        <dbReference type="PROSITE" id="PS51385"/>
    </source>
</evidence>
<evidence type="ECO:0000256" key="7">
    <source>
        <dbReference type="ARBA" id="ARBA00022840"/>
    </source>
</evidence>
<feature type="domain" description="YjeF N-terminal" evidence="21">
    <location>
        <begin position="10"/>
        <end position="238"/>
    </location>
</feature>